<evidence type="ECO:0000256" key="2">
    <source>
        <dbReference type="ARBA" id="ARBA00022771"/>
    </source>
</evidence>
<dbReference type="Proteomes" id="UP000288805">
    <property type="component" value="Unassembled WGS sequence"/>
</dbReference>
<reference evidence="6 7" key="1">
    <citation type="journal article" date="2018" name="PLoS Genet.">
        <title>Population sequencing reveals clonal diversity and ancestral inbreeding in the grapevine cultivar Chardonnay.</title>
        <authorList>
            <person name="Roach M.J."/>
            <person name="Johnson D.L."/>
            <person name="Bohlmann J."/>
            <person name="van Vuuren H.J."/>
            <person name="Jones S.J."/>
            <person name="Pretorius I.S."/>
            <person name="Schmidt S.A."/>
            <person name="Borneman A.R."/>
        </authorList>
    </citation>
    <scope>NUCLEOTIDE SEQUENCE [LARGE SCALE GENOMIC DNA]</scope>
    <source>
        <strain evidence="7">cv. Chardonnay</strain>
        <tissue evidence="6">Leaf</tissue>
    </source>
</reference>
<dbReference type="PANTHER" id="PTHR23327">
    <property type="entry name" value="RING FINGER PROTEIN 127"/>
    <property type="match status" value="1"/>
</dbReference>
<dbReference type="PANTHER" id="PTHR23327:SF42">
    <property type="entry name" value="LON PEPTIDASE N-TERMINAL DOMAIN AND RING FINGER PROTEIN C14F5.10C"/>
    <property type="match status" value="1"/>
</dbReference>
<dbReference type="Gene3D" id="3.30.40.10">
    <property type="entry name" value="Zinc/RING finger domain, C3HC4 (zinc finger)"/>
    <property type="match status" value="1"/>
</dbReference>
<dbReference type="GO" id="GO:0008270">
    <property type="term" value="F:zinc ion binding"/>
    <property type="evidence" value="ECO:0007669"/>
    <property type="project" value="UniProtKB-KW"/>
</dbReference>
<protein>
    <submittedName>
        <fullName evidence="6">LON peptidase N-terminal domain and RING finger protein 2</fullName>
    </submittedName>
</protein>
<dbReference type="InterPro" id="IPR001841">
    <property type="entry name" value="Znf_RING"/>
</dbReference>
<sequence>MPTSSMEDSIFLEKYDLAREAILSGLQVDPLSNALQVSLQKLEKATASLNHRGRGKPERSDDFDCTLCLKLLFEPVTTACGHSFCRSCLFQAMDCSNKCPLCRMVLFINPKTCSISVTLNNIIQRNFPEEYAERKSEHESLTNFGFDLLPLFVMDVVLPCQKVLLNIFEPRYRLMVRRIMDGNHRMGMVIIDSTTGVPAEFGCEVEITECDPLPDGRFYLEIELDGLPAISNWDLGFVEFCILYTIASFLSRSCYKALNRFGYLIRYNLMQVEGRRRFRIINCWDQDGYRVAAVEWVQDILPPDRTKEQVDLQEMSSNAAKYARLWIKRAKEAAWQDRRRLAELCHAEAMMPTPQDPELFSFWLAGLSNRRPPERLDLLYIRDTKERIRRGLIYMRDAEQGCQVQ</sequence>
<dbReference type="SMART" id="SM00464">
    <property type="entry name" value="LON"/>
    <property type="match status" value="1"/>
</dbReference>
<dbReference type="Pfam" id="PF13923">
    <property type="entry name" value="zf-C3HC4_2"/>
    <property type="match status" value="1"/>
</dbReference>
<dbReference type="EMBL" id="QGNW01002613">
    <property type="protein sequence ID" value="RVW14702.1"/>
    <property type="molecule type" value="Genomic_DNA"/>
</dbReference>
<dbReference type="InterPro" id="IPR013083">
    <property type="entry name" value="Znf_RING/FYVE/PHD"/>
</dbReference>
<evidence type="ECO:0000256" key="3">
    <source>
        <dbReference type="ARBA" id="ARBA00022833"/>
    </source>
</evidence>
<dbReference type="InterPro" id="IPR017907">
    <property type="entry name" value="Znf_RING_CS"/>
</dbReference>
<dbReference type="SUPFAM" id="SSF88697">
    <property type="entry name" value="PUA domain-like"/>
    <property type="match status" value="2"/>
</dbReference>
<dbReference type="Gene3D" id="2.30.130.40">
    <property type="entry name" value="LON domain-like"/>
    <property type="match status" value="1"/>
</dbReference>
<dbReference type="AlphaFoldDB" id="A0A438BUQ5"/>
<dbReference type="InterPro" id="IPR046336">
    <property type="entry name" value="Lon_prtase_N_sf"/>
</dbReference>
<dbReference type="Pfam" id="PF02190">
    <property type="entry name" value="LON_substr_bdg"/>
    <property type="match status" value="1"/>
</dbReference>
<dbReference type="SUPFAM" id="SSF57850">
    <property type="entry name" value="RING/U-box"/>
    <property type="match status" value="1"/>
</dbReference>
<proteinExistence type="predicted"/>
<dbReference type="SMART" id="SM00184">
    <property type="entry name" value="RING"/>
    <property type="match status" value="1"/>
</dbReference>
<dbReference type="PROSITE" id="PS00518">
    <property type="entry name" value="ZF_RING_1"/>
    <property type="match status" value="1"/>
</dbReference>
<evidence type="ECO:0000259" key="5">
    <source>
        <dbReference type="PROSITE" id="PS50089"/>
    </source>
</evidence>
<dbReference type="Gene3D" id="1.20.58.1480">
    <property type="match status" value="1"/>
</dbReference>
<evidence type="ECO:0000256" key="1">
    <source>
        <dbReference type="ARBA" id="ARBA00022723"/>
    </source>
</evidence>
<dbReference type="InterPro" id="IPR015947">
    <property type="entry name" value="PUA-like_sf"/>
</dbReference>
<evidence type="ECO:0000313" key="7">
    <source>
        <dbReference type="Proteomes" id="UP000288805"/>
    </source>
</evidence>
<dbReference type="CDD" id="cd16514">
    <property type="entry name" value="RING-HC_LONFs_rpt2"/>
    <property type="match status" value="1"/>
</dbReference>
<keyword evidence="1" id="KW-0479">Metal-binding</keyword>
<accession>A0A438BUQ5</accession>
<keyword evidence="2 4" id="KW-0863">Zinc-finger</keyword>
<evidence type="ECO:0000313" key="6">
    <source>
        <dbReference type="EMBL" id="RVW14702.1"/>
    </source>
</evidence>
<feature type="domain" description="RING-type" evidence="5">
    <location>
        <begin position="65"/>
        <end position="103"/>
    </location>
</feature>
<gene>
    <name evidence="6" type="primary">LONRF2</name>
    <name evidence="6" type="ORF">CK203_100395</name>
</gene>
<keyword evidence="3" id="KW-0862">Zinc</keyword>
<comment type="caution">
    <text evidence="6">The sequence shown here is derived from an EMBL/GenBank/DDBJ whole genome shotgun (WGS) entry which is preliminary data.</text>
</comment>
<dbReference type="PROSITE" id="PS50089">
    <property type="entry name" value="ZF_RING_2"/>
    <property type="match status" value="1"/>
</dbReference>
<evidence type="ECO:0000256" key="4">
    <source>
        <dbReference type="PROSITE-ProRule" id="PRU00175"/>
    </source>
</evidence>
<dbReference type="InterPro" id="IPR003111">
    <property type="entry name" value="Lon_prtase_N"/>
</dbReference>
<organism evidence="6 7">
    <name type="scientific">Vitis vinifera</name>
    <name type="common">Grape</name>
    <dbReference type="NCBI Taxonomy" id="29760"/>
    <lineage>
        <taxon>Eukaryota</taxon>
        <taxon>Viridiplantae</taxon>
        <taxon>Streptophyta</taxon>
        <taxon>Embryophyta</taxon>
        <taxon>Tracheophyta</taxon>
        <taxon>Spermatophyta</taxon>
        <taxon>Magnoliopsida</taxon>
        <taxon>eudicotyledons</taxon>
        <taxon>Gunneridae</taxon>
        <taxon>Pentapetalae</taxon>
        <taxon>rosids</taxon>
        <taxon>Vitales</taxon>
        <taxon>Vitaceae</taxon>
        <taxon>Viteae</taxon>
        <taxon>Vitis</taxon>
    </lineage>
</organism>
<name>A0A438BUQ5_VITVI</name>